<evidence type="ECO:0000256" key="7">
    <source>
        <dbReference type="PROSITE-ProRule" id="PRU01091"/>
    </source>
</evidence>
<keyword evidence="1 6" id="KW-0597">Phosphoprotein</keyword>
<evidence type="ECO:0000259" key="8">
    <source>
        <dbReference type="PROSITE" id="PS50110"/>
    </source>
</evidence>
<comment type="caution">
    <text evidence="10">The sequence shown here is derived from an EMBL/GenBank/DDBJ whole genome shotgun (WGS) entry which is preliminary data.</text>
</comment>
<accession>A0A6M1QY09</accession>
<evidence type="ECO:0000259" key="9">
    <source>
        <dbReference type="PROSITE" id="PS51755"/>
    </source>
</evidence>
<keyword evidence="11" id="KW-1185">Reference proteome</keyword>
<protein>
    <submittedName>
        <fullName evidence="10">Response regulator transcription factor</fullName>
    </submittedName>
</protein>
<keyword evidence="3" id="KW-0805">Transcription regulation</keyword>
<reference evidence="10 11" key="1">
    <citation type="submission" date="2020-02" db="EMBL/GenBank/DDBJ databases">
        <title>Whole-genome analyses of novel actinobacteria.</title>
        <authorList>
            <person name="Sahin N."/>
        </authorList>
    </citation>
    <scope>NUCLEOTIDE SEQUENCE [LARGE SCALE GENOMIC DNA]</scope>
    <source>
        <strain evidence="10 11">KC13</strain>
    </source>
</reference>
<dbReference type="Gene3D" id="3.40.50.2300">
    <property type="match status" value="1"/>
</dbReference>
<dbReference type="InterPro" id="IPR001867">
    <property type="entry name" value="OmpR/PhoB-type_DNA-bd"/>
</dbReference>
<dbReference type="PROSITE" id="PS50110">
    <property type="entry name" value="RESPONSE_REGULATORY"/>
    <property type="match status" value="1"/>
</dbReference>
<feature type="domain" description="OmpR/PhoB-type" evidence="9">
    <location>
        <begin position="181"/>
        <end position="282"/>
    </location>
</feature>
<feature type="DNA-binding region" description="OmpR/PhoB-type" evidence="7">
    <location>
        <begin position="181"/>
        <end position="282"/>
    </location>
</feature>
<dbReference type="SUPFAM" id="SSF52172">
    <property type="entry name" value="CheY-like"/>
    <property type="match status" value="1"/>
</dbReference>
<organism evidence="10 11">
    <name type="scientific">Nocardioides turkmenicus</name>
    <dbReference type="NCBI Taxonomy" id="2711220"/>
    <lineage>
        <taxon>Bacteria</taxon>
        <taxon>Bacillati</taxon>
        <taxon>Actinomycetota</taxon>
        <taxon>Actinomycetes</taxon>
        <taxon>Propionibacteriales</taxon>
        <taxon>Nocardioidaceae</taxon>
        <taxon>Nocardioides</taxon>
    </lineage>
</organism>
<dbReference type="GO" id="GO:0032993">
    <property type="term" value="C:protein-DNA complex"/>
    <property type="evidence" value="ECO:0007669"/>
    <property type="project" value="TreeGrafter"/>
</dbReference>
<dbReference type="CDD" id="cd17574">
    <property type="entry name" value="REC_OmpR"/>
    <property type="match status" value="1"/>
</dbReference>
<evidence type="ECO:0000256" key="4">
    <source>
        <dbReference type="ARBA" id="ARBA00023125"/>
    </source>
</evidence>
<dbReference type="GO" id="GO:0006355">
    <property type="term" value="P:regulation of DNA-templated transcription"/>
    <property type="evidence" value="ECO:0007669"/>
    <property type="project" value="InterPro"/>
</dbReference>
<dbReference type="InterPro" id="IPR039420">
    <property type="entry name" value="WalR-like"/>
</dbReference>
<keyword evidence="4 7" id="KW-0238">DNA-binding</keyword>
<dbReference type="PROSITE" id="PS51755">
    <property type="entry name" value="OMPR_PHOB"/>
    <property type="match status" value="1"/>
</dbReference>
<evidence type="ECO:0000256" key="1">
    <source>
        <dbReference type="ARBA" id="ARBA00022553"/>
    </source>
</evidence>
<dbReference type="Gene3D" id="6.10.250.690">
    <property type="match status" value="1"/>
</dbReference>
<dbReference type="PANTHER" id="PTHR48111">
    <property type="entry name" value="REGULATOR OF RPOS"/>
    <property type="match status" value="1"/>
</dbReference>
<dbReference type="Pfam" id="PF00072">
    <property type="entry name" value="Response_reg"/>
    <property type="match status" value="1"/>
</dbReference>
<dbReference type="InterPro" id="IPR011006">
    <property type="entry name" value="CheY-like_superfamily"/>
</dbReference>
<dbReference type="AlphaFoldDB" id="A0A6M1QY09"/>
<dbReference type="Pfam" id="PF00486">
    <property type="entry name" value="Trans_reg_C"/>
    <property type="match status" value="1"/>
</dbReference>
<dbReference type="Gene3D" id="1.10.10.10">
    <property type="entry name" value="Winged helix-like DNA-binding domain superfamily/Winged helix DNA-binding domain"/>
    <property type="match status" value="1"/>
</dbReference>
<evidence type="ECO:0000256" key="3">
    <source>
        <dbReference type="ARBA" id="ARBA00023015"/>
    </source>
</evidence>
<keyword evidence="2" id="KW-0902">Two-component regulatory system</keyword>
<evidence type="ECO:0000256" key="5">
    <source>
        <dbReference type="ARBA" id="ARBA00023163"/>
    </source>
</evidence>
<dbReference type="SUPFAM" id="SSF46894">
    <property type="entry name" value="C-terminal effector domain of the bipartite response regulators"/>
    <property type="match status" value="1"/>
</dbReference>
<gene>
    <name evidence="10" type="ORF">G5C66_08200</name>
</gene>
<sequence>MPPTLTAPYGGPLAVSCQFRVTSTLRSATARRRHRSGETIRDVQEAARRVLILEDDYGLRTSLRLFLEQEGYTVGEADDAEVALSLDAERPFDVMLVDLMLGGIDGFTFIRSIRPRTTAPIIVISARDGAKDVVAALEAGADDYVRKPFDVAEVRARIKAALRRPDYPLVPASGGYTPASGIVLDSTDGPLVFDPAAATLRRGAEDLHLTSTEFKLLLALATSPGRVMTRENLVSQMWPEGHHGDVRVVDVHVSRLRTKVDTDPTSRGVISTVRGLGYRLDPR</sequence>
<dbReference type="PANTHER" id="PTHR48111:SF21">
    <property type="entry name" value="DNA-BINDING DUAL MASTER TRANSCRIPTIONAL REGULATOR RPAA"/>
    <property type="match status" value="1"/>
</dbReference>
<dbReference type="GO" id="GO:0005829">
    <property type="term" value="C:cytosol"/>
    <property type="evidence" value="ECO:0007669"/>
    <property type="project" value="TreeGrafter"/>
</dbReference>
<dbReference type="SMART" id="SM00862">
    <property type="entry name" value="Trans_reg_C"/>
    <property type="match status" value="1"/>
</dbReference>
<evidence type="ECO:0000313" key="11">
    <source>
        <dbReference type="Proteomes" id="UP000483261"/>
    </source>
</evidence>
<dbReference type="EMBL" id="JAALAA010000005">
    <property type="protein sequence ID" value="NGN92716.1"/>
    <property type="molecule type" value="Genomic_DNA"/>
</dbReference>
<dbReference type="InterPro" id="IPR036388">
    <property type="entry name" value="WH-like_DNA-bd_sf"/>
</dbReference>
<dbReference type="SMART" id="SM00448">
    <property type="entry name" value="REC"/>
    <property type="match status" value="1"/>
</dbReference>
<feature type="modified residue" description="4-aspartylphosphate" evidence="6">
    <location>
        <position position="98"/>
    </location>
</feature>
<dbReference type="InterPro" id="IPR016032">
    <property type="entry name" value="Sig_transdc_resp-reg_C-effctor"/>
</dbReference>
<dbReference type="InterPro" id="IPR001789">
    <property type="entry name" value="Sig_transdc_resp-reg_receiver"/>
</dbReference>
<proteinExistence type="predicted"/>
<dbReference type="GO" id="GO:0000156">
    <property type="term" value="F:phosphorelay response regulator activity"/>
    <property type="evidence" value="ECO:0007669"/>
    <property type="project" value="TreeGrafter"/>
</dbReference>
<dbReference type="Proteomes" id="UP000483261">
    <property type="component" value="Unassembled WGS sequence"/>
</dbReference>
<name>A0A6M1QY09_9ACTN</name>
<dbReference type="CDD" id="cd00383">
    <property type="entry name" value="trans_reg_C"/>
    <property type="match status" value="1"/>
</dbReference>
<keyword evidence="5" id="KW-0804">Transcription</keyword>
<evidence type="ECO:0000256" key="2">
    <source>
        <dbReference type="ARBA" id="ARBA00023012"/>
    </source>
</evidence>
<evidence type="ECO:0000256" key="6">
    <source>
        <dbReference type="PROSITE-ProRule" id="PRU00169"/>
    </source>
</evidence>
<feature type="domain" description="Response regulatory" evidence="8">
    <location>
        <begin position="49"/>
        <end position="162"/>
    </location>
</feature>
<dbReference type="GO" id="GO:0000976">
    <property type="term" value="F:transcription cis-regulatory region binding"/>
    <property type="evidence" value="ECO:0007669"/>
    <property type="project" value="TreeGrafter"/>
</dbReference>
<evidence type="ECO:0000313" key="10">
    <source>
        <dbReference type="EMBL" id="NGN92716.1"/>
    </source>
</evidence>